<dbReference type="OrthoDB" id="3045408at2759"/>
<evidence type="ECO:0000313" key="3">
    <source>
        <dbReference type="Proteomes" id="UP000799118"/>
    </source>
</evidence>
<proteinExistence type="predicted"/>
<dbReference type="AlphaFoldDB" id="A0A6A4GLN8"/>
<feature type="region of interest" description="Disordered" evidence="1">
    <location>
        <begin position="497"/>
        <end position="595"/>
    </location>
</feature>
<sequence length="595" mass="67785">MVNGYRIATPSSALCMIFLSSIWHEVYNCDYMGIIKMPSSSQRSKRPRTNDGDSDKDTDAANPSTPPRTNKKSRPNPPSSPPQSSPKSNKSPHSSPSKKSPKASNPFHIRKKQLNLEEDDTLMNFKLCIEVHLHLLSGCFKSNTLPTLPSAQEIEALENKFRNNTDPYSVLDHNMQAINPNDHEIKSKLRKLREDVLACAGGTYASKIASIPEHSIRVILGMVKASGLDQWKPDILSGAPDSLYNQLHQQVFNKTFETTVVNFGYRHLQVAFHQLENAHLLDKLYNNYMFSHWRDLLRKEAKEQGSVEKSLARNKVYKRRETRCKLRKEYQVKRAWPTRAQHLISEPACHSDDEDGPDGEFFIFLMSRRSAKATAFVRSVDDFMECSQKLLKRRNAYKRIPRKPHPANKISELEGLPSPKAALDWHDPTDFNLLPTHIRALYINSPIALPLESVMEESEAWKDLKMSDEEFMQNYGNAVRALYNFPTEEEIYAMKHGALKNPDKDDEEEELGDSADEDDDDDDSDDAEMEDGNDVDADSKDSDKEGEYRHADAEEEEFAGVYNEDTEMEDNGNEGQADGQEDGQENNMEDVEEDY</sequence>
<dbReference type="EMBL" id="ML769876">
    <property type="protein sequence ID" value="KAE9386478.1"/>
    <property type="molecule type" value="Genomic_DNA"/>
</dbReference>
<protein>
    <submittedName>
        <fullName evidence="2">Uncharacterized protein</fullName>
    </submittedName>
</protein>
<dbReference type="Proteomes" id="UP000799118">
    <property type="component" value="Unassembled WGS sequence"/>
</dbReference>
<feature type="compositionally biased region" description="Basic and acidic residues" evidence="1">
    <location>
        <begin position="48"/>
        <end position="59"/>
    </location>
</feature>
<feature type="compositionally biased region" description="Pro residues" evidence="1">
    <location>
        <begin position="75"/>
        <end position="84"/>
    </location>
</feature>
<organism evidence="2 3">
    <name type="scientific">Gymnopus androsaceus JB14</name>
    <dbReference type="NCBI Taxonomy" id="1447944"/>
    <lineage>
        <taxon>Eukaryota</taxon>
        <taxon>Fungi</taxon>
        <taxon>Dikarya</taxon>
        <taxon>Basidiomycota</taxon>
        <taxon>Agaricomycotina</taxon>
        <taxon>Agaricomycetes</taxon>
        <taxon>Agaricomycetidae</taxon>
        <taxon>Agaricales</taxon>
        <taxon>Marasmiineae</taxon>
        <taxon>Omphalotaceae</taxon>
        <taxon>Gymnopus</taxon>
    </lineage>
</organism>
<name>A0A6A4GLN8_9AGAR</name>
<feature type="compositionally biased region" description="Acidic residues" evidence="1">
    <location>
        <begin position="504"/>
        <end position="536"/>
    </location>
</feature>
<feature type="compositionally biased region" description="Basic and acidic residues" evidence="1">
    <location>
        <begin position="537"/>
        <end position="552"/>
    </location>
</feature>
<feature type="region of interest" description="Disordered" evidence="1">
    <location>
        <begin position="39"/>
        <end position="108"/>
    </location>
</feature>
<feature type="compositionally biased region" description="Acidic residues" evidence="1">
    <location>
        <begin position="579"/>
        <end position="595"/>
    </location>
</feature>
<gene>
    <name evidence="2" type="ORF">BT96DRAFT_1006060</name>
</gene>
<keyword evidence="3" id="KW-1185">Reference proteome</keyword>
<feature type="compositionally biased region" description="Acidic residues" evidence="1">
    <location>
        <begin position="553"/>
        <end position="572"/>
    </location>
</feature>
<evidence type="ECO:0000256" key="1">
    <source>
        <dbReference type="SAM" id="MobiDB-lite"/>
    </source>
</evidence>
<reference evidence="2" key="1">
    <citation type="journal article" date="2019" name="Environ. Microbiol.">
        <title>Fungal ecological strategies reflected in gene transcription - a case study of two litter decomposers.</title>
        <authorList>
            <person name="Barbi F."/>
            <person name="Kohler A."/>
            <person name="Barry K."/>
            <person name="Baskaran P."/>
            <person name="Daum C."/>
            <person name="Fauchery L."/>
            <person name="Ihrmark K."/>
            <person name="Kuo A."/>
            <person name="LaButti K."/>
            <person name="Lipzen A."/>
            <person name="Morin E."/>
            <person name="Grigoriev I.V."/>
            <person name="Henrissat B."/>
            <person name="Lindahl B."/>
            <person name="Martin F."/>
        </authorList>
    </citation>
    <scope>NUCLEOTIDE SEQUENCE</scope>
    <source>
        <strain evidence="2">JB14</strain>
    </source>
</reference>
<accession>A0A6A4GLN8</accession>
<evidence type="ECO:0000313" key="2">
    <source>
        <dbReference type="EMBL" id="KAE9386478.1"/>
    </source>
</evidence>
<feature type="compositionally biased region" description="Low complexity" evidence="1">
    <location>
        <begin position="85"/>
        <end position="106"/>
    </location>
</feature>